<dbReference type="Proteomes" id="UP000518315">
    <property type="component" value="Unassembled WGS sequence"/>
</dbReference>
<dbReference type="EMBL" id="JACHXH010000008">
    <property type="protein sequence ID" value="MBB3134951.1"/>
    <property type="molecule type" value="Genomic_DNA"/>
</dbReference>
<name>A0A7W5BL52_9HYPH</name>
<evidence type="ECO:0000313" key="1">
    <source>
        <dbReference type="EMBL" id="MBB3134951.1"/>
    </source>
</evidence>
<accession>A0A7W5BL52</accession>
<organism evidence="1 2">
    <name type="scientific">Rhizobium pisi</name>
    <dbReference type="NCBI Taxonomy" id="574561"/>
    <lineage>
        <taxon>Bacteria</taxon>
        <taxon>Pseudomonadati</taxon>
        <taxon>Pseudomonadota</taxon>
        <taxon>Alphaproteobacteria</taxon>
        <taxon>Hyphomicrobiales</taxon>
        <taxon>Rhizobiaceae</taxon>
        <taxon>Rhizobium/Agrobacterium group</taxon>
        <taxon>Rhizobium</taxon>
    </lineage>
</organism>
<evidence type="ECO:0000313" key="2">
    <source>
        <dbReference type="Proteomes" id="UP000518315"/>
    </source>
</evidence>
<sequence>MADKNDILRRAPLVAFAGKNEDAMVLQLGKIRGRRG</sequence>
<proteinExistence type="predicted"/>
<keyword evidence="2" id="KW-1185">Reference proteome</keyword>
<reference evidence="1 2" key="1">
    <citation type="submission" date="2020-08" db="EMBL/GenBank/DDBJ databases">
        <title>Genomic Encyclopedia of Type Strains, Phase III (KMG-III): the genomes of soil and plant-associated and newly described type strains.</title>
        <authorList>
            <person name="Whitman W."/>
        </authorList>
    </citation>
    <scope>NUCLEOTIDE SEQUENCE [LARGE SCALE GENOMIC DNA]</scope>
    <source>
        <strain evidence="1 2">CECT 4113</strain>
    </source>
</reference>
<protein>
    <submittedName>
        <fullName evidence="1">Uncharacterized protein</fullName>
    </submittedName>
</protein>
<comment type="caution">
    <text evidence="1">The sequence shown here is derived from an EMBL/GenBank/DDBJ whole genome shotgun (WGS) entry which is preliminary data.</text>
</comment>
<gene>
    <name evidence="1" type="ORF">FHS26_002689</name>
</gene>
<dbReference type="AlphaFoldDB" id="A0A7W5BL52"/>